<evidence type="ECO:0000313" key="12">
    <source>
        <dbReference type="EMBL" id="RVT65321.1"/>
    </source>
</evidence>
<gene>
    <name evidence="12" type="ORF">EM808_07390</name>
</gene>
<evidence type="ECO:0000256" key="9">
    <source>
        <dbReference type="PROSITE-ProRule" id="PRU01373"/>
    </source>
</evidence>
<feature type="domain" description="L,D-TPase catalytic" evidence="11">
    <location>
        <begin position="27"/>
        <end position="151"/>
    </location>
</feature>
<evidence type="ECO:0000256" key="1">
    <source>
        <dbReference type="ARBA" id="ARBA00004752"/>
    </source>
</evidence>
<dbReference type="InterPro" id="IPR038063">
    <property type="entry name" value="Transpep_catalytic_dom"/>
</dbReference>
<dbReference type="PROSITE" id="PS52029">
    <property type="entry name" value="LD_TPASE"/>
    <property type="match status" value="1"/>
</dbReference>
<dbReference type="InterPro" id="IPR005490">
    <property type="entry name" value="LD_TPept_cat_dom"/>
</dbReference>
<comment type="similarity">
    <text evidence="2">Belongs to the YkuD family.</text>
</comment>
<dbReference type="Pfam" id="PF03734">
    <property type="entry name" value="YkuD"/>
    <property type="match status" value="1"/>
</dbReference>
<keyword evidence="4" id="KW-0378">Hydrolase</keyword>
<proteinExistence type="inferred from homology"/>
<dbReference type="AlphaFoldDB" id="A0A3S2X4V9"/>
<dbReference type="GO" id="GO:0016740">
    <property type="term" value="F:transferase activity"/>
    <property type="evidence" value="ECO:0007669"/>
    <property type="project" value="UniProtKB-KW"/>
</dbReference>
<evidence type="ECO:0000256" key="4">
    <source>
        <dbReference type="ARBA" id="ARBA00022801"/>
    </source>
</evidence>
<keyword evidence="5 9" id="KW-0133">Cell shape</keyword>
<dbReference type="SUPFAM" id="SSF141523">
    <property type="entry name" value="L,D-transpeptidase catalytic domain-like"/>
    <property type="match status" value="1"/>
</dbReference>
<dbReference type="PANTHER" id="PTHR30582">
    <property type="entry name" value="L,D-TRANSPEPTIDASE"/>
    <property type="match status" value="1"/>
</dbReference>
<keyword evidence="10" id="KW-0732">Signal</keyword>
<dbReference type="CDD" id="cd16913">
    <property type="entry name" value="YkuD_like"/>
    <property type="match status" value="1"/>
</dbReference>
<evidence type="ECO:0000256" key="7">
    <source>
        <dbReference type="ARBA" id="ARBA00023316"/>
    </source>
</evidence>
<evidence type="ECO:0000256" key="8">
    <source>
        <dbReference type="ARBA" id="ARBA00060592"/>
    </source>
</evidence>
<evidence type="ECO:0000313" key="13">
    <source>
        <dbReference type="Proteomes" id="UP000288024"/>
    </source>
</evidence>
<evidence type="ECO:0000256" key="5">
    <source>
        <dbReference type="ARBA" id="ARBA00022960"/>
    </source>
</evidence>
<feature type="active site" description="Nucleophile" evidence="9">
    <location>
        <position position="127"/>
    </location>
</feature>
<accession>A0A3S2X4V9</accession>
<dbReference type="GO" id="GO:0071555">
    <property type="term" value="P:cell wall organization"/>
    <property type="evidence" value="ECO:0007669"/>
    <property type="project" value="UniProtKB-UniRule"/>
</dbReference>
<dbReference type="GO" id="GO:0008360">
    <property type="term" value="P:regulation of cell shape"/>
    <property type="evidence" value="ECO:0007669"/>
    <property type="project" value="UniProtKB-UniRule"/>
</dbReference>
<keyword evidence="6 9" id="KW-0573">Peptidoglycan synthesis</keyword>
<dbReference type="UniPathway" id="UPA00219"/>
<reference evidence="12 13" key="1">
    <citation type="submission" date="2019-01" db="EMBL/GenBank/DDBJ databases">
        <title>Bacillus sp. M5HDSG1-1, whole genome shotgun sequence.</title>
        <authorList>
            <person name="Tuo L."/>
        </authorList>
    </citation>
    <scope>NUCLEOTIDE SEQUENCE [LARGE SCALE GENOMIC DNA]</scope>
    <source>
        <strain evidence="12 13">M5HDSG1-1</strain>
    </source>
</reference>
<dbReference type="Proteomes" id="UP000288024">
    <property type="component" value="Unassembled WGS sequence"/>
</dbReference>
<keyword evidence="3" id="KW-0808">Transferase</keyword>
<name>A0A3S2X4V9_9BACI</name>
<protein>
    <submittedName>
        <fullName evidence="12">L,D-transpeptidase</fullName>
    </submittedName>
</protein>
<feature type="chain" id="PRO_5038926974" evidence="10">
    <location>
        <begin position="20"/>
        <end position="170"/>
    </location>
</feature>
<dbReference type="GO" id="GO:0071972">
    <property type="term" value="F:peptidoglycan L,D-transpeptidase activity"/>
    <property type="evidence" value="ECO:0007669"/>
    <property type="project" value="TreeGrafter"/>
</dbReference>
<comment type="caution">
    <text evidence="12">The sequence shown here is derived from an EMBL/GenBank/DDBJ whole genome shotgun (WGS) entry which is preliminary data.</text>
</comment>
<keyword evidence="13" id="KW-1185">Reference proteome</keyword>
<evidence type="ECO:0000259" key="11">
    <source>
        <dbReference type="PROSITE" id="PS52029"/>
    </source>
</evidence>
<organism evidence="12 13">
    <name type="scientific">Niallia taxi</name>
    <dbReference type="NCBI Taxonomy" id="2499688"/>
    <lineage>
        <taxon>Bacteria</taxon>
        <taxon>Bacillati</taxon>
        <taxon>Bacillota</taxon>
        <taxon>Bacilli</taxon>
        <taxon>Bacillales</taxon>
        <taxon>Bacillaceae</taxon>
        <taxon>Niallia</taxon>
    </lineage>
</organism>
<evidence type="ECO:0000256" key="2">
    <source>
        <dbReference type="ARBA" id="ARBA00005992"/>
    </source>
</evidence>
<dbReference type="InterPro" id="IPR050979">
    <property type="entry name" value="LD-transpeptidase"/>
</dbReference>
<keyword evidence="7 9" id="KW-0961">Cell wall biogenesis/degradation</keyword>
<evidence type="ECO:0000256" key="10">
    <source>
        <dbReference type="SAM" id="SignalP"/>
    </source>
</evidence>
<dbReference type="GO" id="GO:0005576">
    <property type="term" value="C:extracellular region"/>
    <property type="evidence" value="ECO:0007669"/>
    <property type="project" value="TreeGrafter"/>
</dbReference>
<dbReference type="EMBL" id="RZTZ01000002">
    <property type="protein sequence ID" value="RVT65321.1"/>
    <property type="molecule type" value="Genomic_DNA"/>
</dbReference>
<evidence type="ECO:0000256" key="3">
    <source>
        <dbReference type="ARBA" id="ARBA00022679"/>
    </source>
</evidence>
<feature type="signal peptide" evidence="10">
    <location>
        <begin position="1"/>
        <end position="19"/>
    </location>
</feature>
<dbReference type="Gene3D" id="2.40.440.10">
    <property type="entry name" value="L,D-transpeptidase catalytic domain-like"/>
    <property type="match status" value="1"/>
</dbReference>
<dbReference type="GO" id="GO:0018104">
    <property type="term" value="P:peptidoglycan-protein cross-linking"/>
    <property type="evidence" value="ECO:0007669"/>
    <property type="project" value="TreeGrafter"/>
</dbReference>
<evidence type="ECO:0000256" key="6">
    <source>
        <dbReference type="ARBA" id="ARBA00022984"/>
    </source>
</evidence>
<dbReference type="PANTHER" id="PTHR30582:SF4">
    <property type="entry name" value="L,D-TRANSPEPTIDASE YQJB-RELATED"/>
    <property type="match status" value="1"/>
</dbReference>
<sequence length="170" mass="18591">MLKLLAFMLLGLSPLWPLGDNPLPGDPFLIINKSTNELTLIDDNRVQTVISVATGKREELTPEGLFTVTVKAENPYYRKKNIMGGDSKNPLGTRWIGFDAEGTDGRTYGIHGTNNPASIGHYVSEGCVRMQNEVIESIYQTVPLGTKVLITDSKQGSEALAIEYGAINHE</sequence>
<dbReference type="FunFam" id="2.40.440.10:FF:000003">
    <property type="entry name" value="L,D-transpeptidase YciB"/>
    <property type="match status" value="1"/>
</dbReference>
<comment type="pathway">
    <text evidence="8">Glycan biosynthesis.</text>
</comment>
<feature type="active site" description="Proton donor/acceptor" evidence="9">
    <location>
        <position position="111"/>
    </location>
</feature>
<comment type="pathway">
    <text evidence="1 9">Cell wall biogenesis; peptidoglycan biosynthesis.</text>
</comment>
<dbReference type="RefSeq" id="WP_127737540.1">
    <property type="nucleotide sequence ID" value="NZ_RZTZ01000002.1"/>
</dbReference>